<comment type="caution">
    <text evidence="4">The sequence shown here is derived from an EMBL/GenBank/DDBJ whole genome shotgun (WGS) entry which is preliminary data.</text>
</comment>
<dbReference type="InterPro" id="IPR006629">
    <property type="entry name" value="LITAF"/>
</dbReference>
<dbReference type="AlphaFoldDB" id="A0A9W8EFY7"/>
<dbReference type="EMBL" id="JANBQF010001731">
    <property type="protein sequence ID" value="KAJ1996620.1"/>
    <property type="molecule type" value="Genomic_DNA"/>
</dbReference>
<feature type="domain" description="LITAF" evidence="3">
    <location>
        <begin position="111"/>
        <end position="203"/>
    </location>
</feature>
<organism evidence="4 5">
    <name type="scientific">Coemansia thaxteri</name>
    <dbReference type="NCBI Taxonomy" id="2663907"/>
    <lineage>
        <taxon>Eukaryota</taxon>
        <taxon>Fungi</taxon>
        <taxon>Fungi incertae sedis</taxon>
        <taxon>Zoopagomycota</taxon>
        <taxon>Kickxellomycotina</taxon>
        <taxon>Kickxellomycetes</taxon>
        <taxon>Kickxellales</taxon>
        <taxon>Kickxellaceae</taxon>
        <taxon>Coemansia</taxon>
    </lineage>
</organism>
<evidence type="ECO:0000256" key="1">
    <source>
        <dbReference type="SAM" id="MobiDB-lite"/>
    </source>
</evidence>
<keyword evidence="2" id="KW-0812">Transmembrane</keyword>
<reference evidence="4" key="1">
    <citation type="submission" date="2022-07" db="EMBL/GenBank/DDBJ databases">
        <title>Phylogenomic reconstructions and comparative analyses of Kickxellomycotina fungi.</title>
        <authorList>
            <person name="Reynolds N.K."/>
            <person name="Stajich J.E."/>
            <person name="Barry K."/>
            <person name="Grigoriev I.V."/>
            <person name="Crous P."/>
            <person name="Smith M.E."/>
        </authorList>
    </citation>
    <scope>NUCLEOTIDE SEQUENCE</scope>
    <source>
        <strain evidence="4">IMI 214461</strain>
    </source>
</reference>
<dbReference type="OrthoDB" id="5554442at2759"/>
<dbReference type="Proteomes" id="UP001150907">
    <property type="component" value="Unassembled WGS sequence"/>
</dbReference>
<keyword evidence="2" id="KW-0472">Membrane</keyword>
<gene>
    <name evidence="4" type="ORF">H4R26_006127</name>
</gene>
<keyword evidence="5" id="KW-1185">Reference proteome</keyword>
<protein>
    <recommendedName>
        <fullName evidence="3">LITAF domain-containing protein</fullName>
    </recommendedName>
</protein>
<name>A0A9W8EFY7_9FUNG</name>
<feature type="compositionally biased region" description="Polar residues" evidence="1">
    <location>
        <begin position="11"/>
        <end position="26"/>
    </location>
</feature>
<sequence length="209" mass="22585">MSEARSKSSHKPPTSSQTLAKNQPTAASDMRSKTSHKPRKALASSAFIPAEWKVENTAPGLVGLITEVVQAIDRQYVTVVDHGKRDQRTRNMSRVSIVDDRNSIFTRDAGRRGPLPRGSHAVVSDHSVSTRCPGCKHKVVTVVQRHTGGKNIVATAAVAAIGFVVSAPATIVPLALTALSLNSLKRKVHYCPLCNYKMGKHVTITIPHK</sequence>
<dbReference type="Pfam" id="PF10601">
    <property type="entry name" value="zf-LITAF-like"/>
    <property type="match status" value="1"/>
</dbReference>
<evidence type="ECO:0000259" key="3">
    <source>
        <dbReference type="PROSITE" id="PS51837"/>
    </source>
</evidence>
<feature type="transmembrane region" description="Helical" evidence="2">
    <location>
        <begin position="152"/>
        <end position="179"/>
    </location>
</feature>
<feature type="region of interest" description="Disordered" evidence="1">
    <location>
        <begin position="1"/>
        <end position="41"/>
    </location>
</feature>
<evidence type="ECO:0000313" key="4">
    <source>
        <dbReference type="EMBL" id="KAJ1996620.1"/>
    </source>
</evidence>
<proteinExistence type="predicted"/>
<evidence type="ECO:0000256" key="2">
    <source>
        <dbReference type="SAM" id="Phobius"/>
    </source>
</evidence>
<accession>A0A9W8EFY7</accession>
<keyword evidence="2" id="KW-1133">Transmembrane helix</keyword>
<dbReference type="PROSITE" id="PS51837">
    <property type="entry name" value="LITAF"/>
    <property type="match status" value="1"/>
</dbReference>
<evidence type="ECO:0000313" key="5">
    <source>
        <dbReference type="Proteomes" id="UP001150907"/>
    </source>
</evidence>
<dbReference type="SMART" id="SM00714">
    <property type="entry name" value="LITAF"/>
    <property type="match status" value="1"/>
</dbReference>